<dbReference type="Gene3D" id="1.10.10.2840">
    <property type="entry name" value="PucR C-terminal helix-turn-helix domain"/>
    <property type="match status" value="1"/>
</dbReference>
<dbReference type="InterPro" id="IPR042070">
    <property type="entry name" value="PucR_C-HTH_sf"/>
</dbReference>
<dbReference type="Proteomes" id="UP000247118">
    <property type="component" value="Chromosome"/>
</dbReference>
<dbReference type="PANTHER" id="PTHR33744:SF1">
    <property type="entry name" value="DNA-BINDING TRANSCRIPTIONAL ACTIVATOR ADER"/>
    <property type="match status" value="1"/>
</dbReference>
<feature type="domain" description="RsbT co-antagonist protein RsbRD N-terminal" evidence="3">
    <location>
        <begin position="41"/>
        <end position="184"/>
    </location>
</feature>
<evidence type="ECO:0000259" key="2">
    <source>
        <dbReference type="Pfam" id="PF13556"/>
    </source>
</evidence>
<dbReference type="InterPro" id="IPR051448">
    <property type="entry name" value="CdaR-like_regulators"/>
</dbReference>
<accession>A0AAD0NYF0</accession>
<evidence type="ECO:0000259" key="3">
    <source>
        <dbReference type="Pfam" id="PF14361"/>
    </source>
</evidence>
<reference evidence="5 6" key="1">
    <citation type="submission" date="2018-05" db="EMBL/GenBank/DDBJ databases">
        <title>Complete genome sequence of Gordonia terrae NRRL B-16283.</title>
        <authorList>
            <person name="Garlena R.A."/>
            <person name="Russell D.A."/>
            <person name="Hatfull G.F."/>
        </authorList>
    </citation>
    <scope>NUCLEOTIDE SEQUENCE [LARGE SCALE GENOMIC DNA]</scope>
    <source>
        <strain evidence="5 6">NRRL B-16283</strain>
    </source>
</reference>
<evidence type="ECO:0000259" key="4">
    <source>
        <dbReference type="Pfam" id="PF17853"/>
    </source>
</evidence>
<proteinExistence type="inferred from homology"/>
<dbReference type="InterPro" id="IPR025751">
    <property type="entry name" value="RsbRD_N_dom"/>
</dbReference>
<organism evidence="5 6">
    <name type="scientific">Gordonia terrae</name>
    <dbReference type="NCBI Taxonomy" id="2055"/>
    <lineage>
        <taxon>Bacteria</taxon>
        <taxon>Bacillati</taxon>
        <taxon>Actinomycetota</taxon>
        <taxon>Actinomycetes</taxon>
        <taxon>Mycobacteriales</taxon>
        <taxon>Gordoniaceae</taxon>
        <taxon>Gordonia</taxon>
    </lineage>
</organism>
<dbReference type="PANTHER" id="PTHR33744">
    <property type="entry name" value="CARBOHYDRATE DIACID REGULATOR"/>
    <property type="match status" value="1"/>
</dbReference>
<dbReference type="Pfam" id="PF13556">
    <property type="entry name" value="HTH_30"/>
    <property type="match status" value="1"/>
</dbReference>
<dbReference type="Pfam" id="PF14361">
    <property type="entry name" value="RsbRD_N"/>
    <property type="match status" value="1"/>
</dbReference>
<dbReference type="InterPro" id="IPR025736">
    <property type="entry name" value="PucR_C-HTH_dom"/>
</dbReference>
<evidence type="ECO:0000313" key="6">
    <source>
        <dbReference type="Proteomes" id="UP000247118"/>
    </source>
</evidence>
<gene>
    <name evidence="5" type="ORF">DLJ61_04495</name>
</gene>
<dbReference type="EMBL" id="CP029604">
    <property type="protein sequence ID" value="AWO82899.1"/>
    <property type="molecule type" value="Genomic_DNA"/>
</dbReference>
<comment type="similarity">
    <text evidence="1">Belongs to the CdaR family.</text>
</comment>
<dbReference type="KEGG" id="gta:BCM27_04460"/>
<dbReference type="Pfam" id="PF17853">
    <property type="entry name" value="GGDEF_2"/>
    <property type="match status" value="1"/>
</dbReference>
<evidence type="ECO:0000313" key="5">
    <source>
        <dbReference type="EMBL" id="AWO82899.1"/>
    </source>
</evidence>
<feature type="domain" description="PucR C-terminal helix-turn-helix" evidence="2">
    <location>
        <begin position="368"/>
        <end position="424"/>
    </location>
</feature>
<sequence length="439" mass="48536">MNRAIDGAEPEWAPLRGRDDERVWRAVLQPIARTLRRSAAEVAEDTVQFVREKLPELFVDLQRVDEARTSTEESVRLFAQLLEVGGDPANSDLPPSTLAIMRSAVWRQMPLSWHSRFYRLALEQVWRWMHGRILGQTMEGVDRERAVSLATTMLFEFIDRAMSRADQAYEVERETWLQGAAASRAAAIDDVLADRDRDVHSLSARLRYDLNLHHLGIIVWRGFPSSSDASLPELSDVVAGIARAIGAGSSISHPLGSFAVAGWFNSHRPLELDLESCLDATGASLIPEGVKVATGECATGIDGFRLTHAQAGHARRVATLQHSSATGVTRYEDIAVIALCVADPQHAKRFVRQTLGALSASGELTRRLAMTLSVYLRENRSRTKTAAELSVHPNTVSYRVHQAEELLGRRIDEDSLELRVALEILPVLDGLDTSRSGIG</sequence>
<feature type="domain" description="CdaR GGDEF-like" evidence="4">
    <location>
        <begin position="195"/>
        <end position="317"/>
    </location>
</feature>
<dbReference type="AlphaFoldDB" id="A0AAD0NYF0"/>
<name>A0AAD0NYF0_9ACTN</name>
<evidence type="ECO:0000256" key="1">
    <source>
        <dbReference type="ARBA" id="ARBA00006754"/>
    </source>
</evidence>
<protein>
    <submittedName>
        <fullName evidence="5">PucR family transcriptional regulator</fullName>
    </submittedName>
</protein>
<dbReference type="InterPro" id="IPR041522">
    <property type="entry name" value="CdaR_GGDEF"/>
</dbReference>